<evidence type="ECO:0000256" key="2">
    <source>
        <dbReference type="ARBA" id="ARBA00023015"/>
    </source>
</evidence>
<dbReference type="CDD" id="cd08411">
    <property type="entry name" value="PBP2_OxyR"/>
    <property type="match status" value="1"/>
</dbReference>
<keyword evidence="8" id="KW-1185">Reference proteome</keyword>
<proteinExistence type="inferred from homology"/>
<dbReference type="KEGG" id="orp:MOP44_16795"/>
<organism evidence="7 8">
    <name type="scientific">Occallatibacter riparius</name>
    <dbReference type="NCBI Taxonomy" id="1002689"/>
    <lineage>
        <taxon>Bacteria</taxon>
        <taxon>Pseudomonadati</taxon>
        <taxon>Acidobacteriota</taxon>
        <taxon>Terriglobia</taxon>
        <taxon>Terriglobales</taxon>
        <taxon>Acidobacteriaceae</taxon>
        <taxon>Occallatibacter</taxon>
    </lineage>
</organism>
<comment type="similarity">
    <text evidence="1">Belongs to the LysR transcriptional regulatory family.</text>
</comment>
<dbReference type="EMBL" id="CP093313">
    <property type="protein sequence ID" value="UWZ82230.1"/>
    <property type="molecule type" value="Genomic_DNA"/>
</dbReference>
<evidence type="ECO:0000259" key="6">
    <source>
        <dbReference type="PROSITE" id="PS50931"/>
    </source>
</evidence>
<evidence type="ECO:0000256" key="5">
    <source>
        <dbReference type="ARBA" id="ARBA00023163"/>
    </source>
</evidence>
<dbReference type="GO" id="GO:0003677">
    <property type="term" value="F:DNA binding"/>
    <property type="evidence" value="ECO:0007669"/>
    <property type="project" value="UniProtKB-KW"/>
</dbReference>
<dbReference type="SUPFAM" id="SSF46785">
    <property type="entry name" value="Winged helix' DNA-binding domain"/>
    <property type="match status" value="1"/>
</dbReference>
<dbReference type="FunFam" id="1.10.10.10:FF:000001">
    <property type="entry name" value="LysR family transcriptional regulator"/>
    <property type="match status" value="1"/>
</dbReference>
<dbReference type="InterPro" id="IPR005119">
    <property type="entry name" value="LysR_subst-bd"/>
</dbReference>
<dbReference type="InterPro" id="IPR036388">
    <property type="entry name" value="WH-like_DNA-bd_sf"/>
</dbReference>
<dbReference type="Proteomes" id="UP001059380">
    <property type="component" value="Chromosome"/>
</dbReference>
<keyword evidence="2" id="KW-0805">Transcription regulation</keyword>
<name>A0A9J7BMT6_9BACT</name>
<dbReference type="AlphaFoldDB" id="A0A9J7BMT6"/>
<dbReference type="Pfam" id="PF03466">
    <property type="entry name" value="LysR_substrate"/>
    <property type="match status" value="1"/>
</dbReference>
<dbReference type="Pfam" id="PF00126">
    <property type="entry name" value="HTH_1"/>
    <property type="match status" value="1"/>
</dbReference>
<dbReference type="InterPro" id="IPR000847">
    <property type="entry name" value="LysR_HTH_N"/>
</dbReference>
<dbReference type="GO" id="GO:0003700">
    <property type="term" value="F:DNA-binding transcription factor activity"/>
    <property type="evidence" value="ECO:0007669"/>
    <property type="project" value="InterPro"/>
</dbReference>
<dbReference type="PRINTS" id="PR00039">
    <property type="entry name" value="HTHLYSR"/>
</dbReference>
<reference evidence="7" key="1">
    <citation type="submission" date="2021-04" db="EMBL/GenBank/DDBJ databases">
        <title>Phylogenetic analysis of Acidobacteriaceae.</title>
        <authorList>
            <person name="Qiu L."/>
            <person name="Zhang Q."/>
        </authorList>
    </citation>
    <scope>NUCLEOTIDE SEQUENCE</scope>
    <source>
        <strain evidence="7">DSM 25168</strain>
    </source>
</reference>
<gene>
    <name evidence="7" type="ORF">MOP44_16795</name>
</gene>
<dbReference type="Gene3D" id="1.10.10.10">
    <property type="entry name" value="Winged helix-like DNA-binding domain superfamily/Winged helix DNA-binding domain"/>
    <property type="match status" value="1"/>
</dbReference>
<dbReference type="GO" id="GO:0032993">
    <property type="term" value="C:protein-DNA complex"/>
    <property type="evidence" value="ECO:0007669"/>
    <property type="project" value="TreeGrafter"/>
</dbReference>
<protein>
    <submittedName>
        <fullName evidence="7">LysR substrate-binding domain-containing protein</fullName>
    </submittedName>
</protein>
<evidence type="ECO:0000313" key="7">
    <source>
        <dbReference type="EMBL" id="UWZ82230.1"/>
    </source>
</evidence>
<keyword evidence="3" id="KW-0238">DNA-binding</keyword>
<dbReference type="Gene3D" id="3.40.190.10">
    <property type="entry name" value="Periplasmic binding protein-like II"/>
    <property type="match status" value="2"/>
</dbReference>
<dbReference type="InterPro" id="IPR036390">
    <property type="entry name" value="WH_DNA-bd_sf"/>
</dbReference>
<evidence type="ECO:0000256" key="1">
    <source>
        <dbReference type="ARBA" id="ARBA00009437"/>
    </source>
</evidence>
<evidence type="ECO:0000256" key="4">
    <source>
        <dbReference type="ARBA" id="ARBA00023159"/>
    </source>
</evidence>
<evidence type="ECO:0000313" key="8">
    <source>
        <dbReference type="Proteomes" id="UP001059380"/>
    </source>
</evidence>
<dbReference type="PANTHER" id="PTHR30346:SF26">
    <property type="entry name" value="HYDROGEN PEROXIDE-INDUCIBLE GENES ACTIVATOR"/>
    <property type="match status" value="1"/>
</dbReference>
<keyword evidence="4" id="KW-0010">Activator</keyword>
<evidence type="ECO:0000256" key="3">
    <source>
        <dbReference type="ARBA" id="ARBA00023125"/>
    </source>
</evidence>
<sequence length="305" mass="33060">MNLQDFKYLVAVAEHRHFGRAAEACNVSQPTLSSQIRKLEDSLGVKLLERTNKRVELTPVGSQILEHARLALAQAREMEAVAQSARDPLVGPLRLGVIPTLAPYLMPLILKPLRQSYPGLTIELWEDQTRALIEGLRSHKLDAALLATETDAPEITEIELFKEPLLAALPVDHRLSGAKSVEQKAIAGELLVLAEGHCLATQALEACGGKSTRNALQSSMQAATLETLVNLVAAGYGTTLIPFLAADSLGRLEIAVRPLARETARSIRLASRPGFPRPQALRALEKVIKAAVSHQLSGLSYCCPR</sequence>
<dbReference type="RefSeq" id="WP_260791378.1">
    <property type="nucleotide sequence ID" value="NZ_CP093313.1"/>
</dbReference>
<keyword evidence="5" id="KW-0804">Transcription</keyword>
<dbReference type="SUPFAM" id="SSF53850">
    <property type="entry name" value="Periplasmic binding protein-like II"/>
    <property type="match status" value="1"/>
</dbReference>
<dbReference type="PANTHER" id="PTHR30346">
    <property type="entry name" value="TRANSCRIPTIONAL DUAL REGULATOR HCAR-RELATED"/>
    <property type="match status" value="1"/>
</dbReference>
<feature type="domain" description="HTH lysR-type" evidence="6">
    <location>
        <begin position="1"/>
        <end position="58"/>
    </location>
</feature>
<dbReference type="PROSITE" id="PS50931">
    <property type="entry name" value="HTH_LYSR"/>
    <property type="match status" value="1"/>
</dbReference>
<accession>A0A9J7BMT6</accession>